<dbReference type="Gene3D" id="2.60.40.3440">
    <property type="match status" value="1"/>
</dbReference>
<protein>
    <submittedName>
        <fullName evidence="2">Cadherin-like domain-containing protein</fullName>
    </submittedName>
</protein>
<accession>A0A937FE43</accession>
<gene>
    <name evidence="2" type="ORF">JL102_21435</name>
</gene>
<evidence type="ECO:0000259" key="1">
    <source>
        <dbReference type="Pfam" id="PF17892"/>
    </source>
</evidence>
<dbReference type="RefSeq" id="WP_202246519.1">
    <property type="nucleotide sequence ID" value="NZ_JAESIY010000015.1"/>
</dbReference>
<organism evidence="2 3">
    <name type="scientific">Fulvivirga sediminis</name>
    <dbReference type="NCBI Taxonomy" id="2803949"/>
    <lineage>
        <taxon>Bacteria</taxon>
        <taxon>Pseudomonadati</taxon>
        <taxon>Bacteroidota</taxon>
        <taxon>Cytophagia</taxon>
        <taxon>Cytophagales</taxon>
        <taxon>Fulvivirgaceae</taxon>
        <taxon>Fulvivirga</taxon>
    </lineage>
</organism>
<evidence type="ECO:0000313" key="3">
    <source>
        <dbReference type="Proteomes" id="UP000659388"/>
    </source>
</evidence>
<dbReference type="AlphaFoldDB" id="A0A937FE43"/>
<dbReference type="Pfam" id="PF17963">
    <property type="entry name" value="Big_9"/>
    <property type="match status" value="2"/>
</dbReference>
<keyword evidence="3" id="KW-1185">Reference proteome</keyword>
<sequence>MLVKNKLIWSIIVVLVFFGCDSFEEDVYPDKNQIDNTSDVVMSLSPGSPVVLDLLQSTQLTGNASISISVKPVRGTASITTTGLLKYIPNQDFISGADSLKYKACIDVDCDESKVEFRYSDDESTCVTHAVYDEANLTENSLIIDVLANDKNCDQTFDIASLKIEESPAHGTAKITDGIILYTVTDANMQTDQFIYGVSTVENPDLYKYGIVDIIKEEVILVEAKNDLFEYTFYEYITELEDWGGAWGSEKPLTFSLEQLLANDELFNIPASEFTVTMSNSMIGSGSYQNGVFSFTPSAQFNGSASFEYQICYGNKCSSATVSIAVPEYNDGQIQVINNVITFDTWEQFDQALVDNNSSLNLSINDILGNDDLEGIAYNQLFISVIKSPSFGEVIYYDLELFKYTPDSNFENSGVDSFDYQVCYGQECVEGTVTIKVGQ</sequence>
<reference evidence="2" key="1">
    <citation type="submission" date="2021-01" db="EMBL/GenBank/DDBJ databases">
        <title>Fulvivirga kasyanovii gen. nov., sp nov., a novel member of the phylum Bacteroidetes isolated from seawater in a mussel farm.</title>
        <authorList>
            <person name="Zhao L.-H."/>
            <person name="Wang Z.-J."/>
        </authorList>
    </citation>
    <scope>NUCLEOTIDE SEQUENCE</scope>
    <source>
        <strain evidence="2">2943</strain>
    </source>
</reference>
<comment type="caution">
    <text evidence="2">The sequence shown here is derived from an EMBL/GenBank/DDBJ whole genome shotgun (WGS) entry which is preliminary data.</text>
</comment>
<dbReference type="Proteomes" id="UP000659388">
    <property type="component" value="Unassembled WGS sequence"/>
</dbReference>
<name>A0A937FE43_9BACT</name>
<proteinExistence type="predicted"/>
<evidence type="ECO:0000313" key="2">
    <source>
        <dbReference type="EMBL" id="MBL3658728.1"/>
    </source>
</evidence>
<dbReference type="InterPro" id="IPR041690">
    <property type="entry name" value="Cadherin_5"/>
</dbReference>
<dbReference type="Pfam" id="PF17892">
    <property type="entry name" value="Cadherin_5"/>
    <property type="match status" value="1"/>
</dbReference>
<dbReference type="PROSITE" id="PS51257">
    <property type="entry name" value="PROKAR_LIPOPROTEIN"/>
    <property type="match status" value="1"/>
</dbReference>
<dbReference type="EMBL" id="JAESIY010000015">
    <property type="protein sequence ID" value="MBL3658728.1"/>
    <property type="molecule type" value="Genomic_DNA"/>
</dbReference>
<feature type="domain" description="Cadherin-like" evidence="1">
    <location>
        <begin position="250"/>
        <end position="326"/>
    </location>
</feature>